<dbReference type="eggNOG" id="COG1846">
    <property type="taxonomic scope" value="Bacteria"/>
</dbReference>
<dbReference type="SUPFAM" id="SSF46785">
    <property type="entry name" value="Winged helix' DNA-binding domain"/>
    <property type="match status" value="1"/>
</dbReference>
<dbReference type="GO" id="GO:0003700">
    <property type="term" value="F:DNA-binding transcription factor activity"/>
    <property type="evidence" value="ECO:0007669"/>
    <property type="project" value="InterPro"/>
</dbReference>
<dbReference type="PATRIC" id="fig|1301098.3.peg.4226"/>
<dbReference type="InterPro" id="IPR036390">
    <property type="entry name" value="WH_DNA-bd_sf"/>
</dbReference>
<dbReference type="STRING" id="1301098.PKB_4220"/>
<dbReference type="HOGENOM" id="CLU_083287_18_6_6"/>
<dbReference type="PROSITE" id="PS50995">
    <property type="entry name" value="HTH_MARR_2"/>
    <property type="match status" value="1"/>
</dbReference>
<reference evidence="2 3" key="2">
    <citation type="submission" date="2014-05" db="EMBL/GenBank/DDBJ databases">
        <title>Genome sequence of the 3-chlorobenzoate degrading bacterium Pseudomonas knackmussii B13 shows multiple evidence for horizontal gene transfer.</title>
        <authorList>
            <person name="Miyazaki R."/>
            <person name="Bertelli C."/>
            <person name="Falquet L."/>
            <person name="Robinson-Rechavi M."/>
            <person name="Gharib W."/>
            <person name="Roy S."/>
            <person name="Van der Meer J.R."/>
        </authorList>
    </citation>
    <scope>NUCLEOTIDE SEQUENCE [LARGE SCALE GENOMIC DNA]</scope>
    <source>
        <strain evidence="2 3">B13</strain>
    </source>
</reference>
<dbReference type="PANTHER" id="PTHR33164">
    <property type="entry name" value="TRANSCRIPTIONAL REGULATOR, MARR FAMILY"/>
    <property type="match status" value="1"/>
</dbReference>
<evidence type="ECO:0000259" key="1">
    <source>
        <dbReference type="PROSITE" id="PS50995"/>
    </source>
</evidence>
<dbReference type="Gene3D" id="1.10.10.10">
    <property type="entry name" value="Winged helix-like DNA-binding domain superfamily/Winged helix DNA-binding domain"/>
    <property type="match status" value="1"/>
</dbReference>
<dbReference type="InterPro" id="IPR000835">
    <property type="entry name" value="HTH_MarR-typ"/>
</dbReference>
<sequence length="143" mass="16263">MKTDDPLELIHAVMHLYRSRQYRELRDGPHELTHMEFKVLGFFARHPGATQRDLVQHSGRDKAQIARLIQGLRQRELLDASADEQDKRSLCLSLSEAGETVYGVVARQGRRLSEVAVQGFSAEEKQALAALLERVRENLEDEG</sequence>
<dbReference type="InterPro" id="IPR039422">
    <property type="entry name" value="MarR/SlyA-like"/>
</dbReference>
<evidence type="ECO:0000313" key="3">
    <source>
        <dbReference type="Proteomes" id="UP000025241"/>
    </source>
</evidence>
<dbReference type="Pfam" id="PF12802">
    <property type="entry name" value="MarR_2"/>
    <property type="match status" value="1"/>
</dbReference>
<dbReference type="InterPro" id="IPR036388">
    <property type="entry name" value="WH-like_DNA-bd_sf"/>
</dbReference>
<dbReference type="RefSeq" id="WP_052355343.1">
    <property type="nucleotide sequence ID" value="NZ_HG322950.1"/>
</dbReference>
<name>A0A024HKJ3_PSEKB</name>
<evidence type="ECO:0000313" key="2">
    <source>
        <dbReference type="EMBL" id="CDF85545.1"/>
    </source>
</evidence>
<dbReference type="Proteomes" id="UP000025241">
    <property type="component" value="Chromosome I"/>
</dbReference>
<dbReference type="PANTHER" id="PTHR33164:SF43">
    <property type="entry name" value="HTH-TYPE TRANSCRIPTIONAL REPRESSOR YETL"/>
    <property type="match status" value="1"/>
</dbReference>
<dbReference type="SMART" id="SM00347">
    <property type="entry name" value="HTH_MARR"/>
    <property type="match status" value="1"/>
</dbReference>
<protein>
    <recommendedName>
        <fullName evidence="1">HTH marR-type domain-containing protein</fullName>
    </recommendedName>
</protein>
<proteinExistence type="predicted"/>
<dbReference type="KEGG" id="pkc:PKB_4220"/>
<feature type="domain" description="HTH marR-type" evidence="1">
    <location>
        <begin position="6"/>
        <end position="137"/>
    </location>
</feature>
<dbReference type="GO" id="GO:0006950">
    <property type="term" value="P:response to stress"/>
    <property type="evidence" value="ECO:0007669"/>
    <property type="project" value="TreeGrafter"/>
</dbReference>
<dbReference type="EMBL" id="HG322950">
    <property type="protein sequence ID" value="CDF85545.1"/>
    <property type="molecule type" value="Genomic_DNA"/>
</dbReference>
<organism evidence="2 3">
    <name type="scientific">Pseudomonas knackmussii (strain DSM 6978 / CCUG 54928 / LMG 23759 / B13)</name>
    <dbReference type="NCBI Taxonomy" id="1301098"/>
    <lineage>
        <taxon>Bacteria</taxon>
        <taxon>Pseudomonadati</taxon>
        <taxon>Pseudomonadota</taxon>
        <taxon>Gammaproteobacteria</taxon>
        <taxon>Pseudomonadales</taxon>
        <taxon>Pseudomonadaceae</taxon>
        <taxon>Pseudomonas</taxon>
    </lineage>
</organism>
<gene>
    <name evidence="2" type="ORF">PKB_4220</name>
</gene>
<keyword evidence="3" id="KW-1185">Reference proteome</keyword>
<reference evidence="2 3" key="1">
    <citation type="submission" date="2013-03" db="EMBL/GenBank/DDBJ databases">
        <authorList>
            <person name="Linke B."/>
        </authorList>
    </citation>
    <scope>NUCLEOTIDE SEQUENCE [LARGE SCALE GENOMIC DNA]</scope>
    <source>
        <strain evidence="2 3">B13</strain>
    </source>
</reference>
<accession>A0A024HKJ3</accession>
<dbReference type="AlphaFoldDB" id="A0A024HKJ3"/>